<dbReference type="RefSeq" id="WP_021703558.1">
    <property type="nucleotide sequence ID" value="NZ_BATJ01000001.1"/>
</dbReference>
<accession>U2ZCW8</accession>
<dbReference type="Gene3D" id="3.10.450.50">
    <property type="match status" value="1"/>
</dbReference>
<dbReference type="eggNOG" id="COG3631">
    <property type="taxonomic scope" value="Bacteria"/>
</dbReference>
<dbReference type="AlphaFoldDB" id="U2ZCW8"/>
<dbReference type="EMBL" id="BATJ01000001">
    <property type="protein sequence ID" value="GAD65566.1"/>
    <property type="molecule type" value="Genomic_DNA"/>
</dbReference>
<sequence length="133" mass="14832">MSQLCPNVQWVLNALTEIIEAPDYDAHLITHYFSPQYQQTVDGVHLDFSQFCTHIAALKSQTHKMTVTLLAAASHNNLVFTRHQVAVTKLDGSKSTVMVLACFELSGNKITRCYECSMVMSGPKEDKTLASIR</sequence>
<evidence type="ECO:0000313" key="2">
    <source>
        <dbReference type="Proteomes" id="UP000016570"/>
    </source>
</evidence>
<organism evidence="1 2">
    <name type="scientific">Vibrio proteolyticus NBRC 13287</name>
    <dbReference type="NCBI Taxonomy" id="1219065"/>
    <lineage>
        <taxon>Bacteria</taxon>
        <taxon>Pseudomonadati</taxon>
        <taxon>Pseudomonadota</taxon>
        <taxon>Gammaproteobacteria</taxon>
        <taxon>Vibrionales</taxon>
        <taxon>Vibrionaceae</taxon>
        <taxon>Vibrio</taxon>
    </lineage>
</organism>
<evidence type="ECO:0000313" key="1">
    <source>
        <dbReference type="EMBL" id="GAD65566.1"/>
    </source>
</evidence>
<dbReference type="STRING" id="1219065.VPR01S_01_03390"/>
<dbReference type="SUPFAM" id="SSF54427">
    <property type="entry name" value="NTF2-like"/>
    <property type="match status" value="1"/>
</dbReference>
<name>U2ZCW8_VIBPR</name>
<dbReference type="InterPro" id="IPR032710">
    <property type="entry name" value="NTF2-like_dom_sf"/>
</dbReference>
<protein>
    <recommendedName>
        <fullName evidence="3">SnoaL-like domain-containing protein</fullName>
    </recommendedName>
</protein>
<gene>
    <name evidence="1" type="ORF">VPR01S_01_03390</name>
</gene>
<reference evidence="1 2" key="1">
    <citation type="submission" date="2013-09" db="EMBL/GenBank/DDBJ databases">
        <title>Whole genome shotgun sequence of Vibrio proteolyticus NBRC 13287.</title>
        <authorList>
            <person name="Isaki S."/>
            <person name="Hosoyama A."/>
            <person name="Numata M."/>
            <person name="Hashimoto M."/>
            <person name="Hosoyama Y."/>
            <person name="Tsuchikane K."/>
            <person name="Noguchi M."/>
            <person name="Hirakata S."/>
            <person name="Ichikawa N."/>
            <person name="Ohji S."/>
            <person name="Yamazoe A."/>
            <person name="Fujita N."/>
        </authorList>
    </citation>
    <scope>NUCLEOTIDE SEQUENCE [LARGE SCALE GENOMIC DNA]</scope>
    <source>
        <strain evidence="1 2">NBRC 13287</strain>
    </source>
</reference>
<evidence type="ECO:0008006" key="3">
    <source>
        <dbReference type="Google" id="ProtNLM"/>
    </source>
</evidence>
<dbReference type="Proteomes" id="UP000016570">
    <property type="component" value="Unassembled WGS sequence"/>
</dbReference>
<proteinExistence type="predicted"/>
<comment type="caution">
    <text evidence="1">The sequence shown here is derived from an EMBL/GenBank/DDBJ whole genome shotgun (WGS) entry which is preliminary data.</text>
</comment>
<keyword evidence="2" id="KW-1185">Reference proteome</keyword>